<keyword evidence="6" id="KW-0961">Cell wall biogenesis/degradation</keyword>
<evidence type="ECO:0000256" key="5">
    <source>
        <dbReference type="ARBA" id="ARBA00023315"/>
    </source>
</evidence>
<evidence type="ECO:0000256" key="1">
    <source>
        <dbReference type="ARBA" id="ARBA00009943"/>
    </source>
</evidence>
<dbReference type="Pfam" id="PF13480">
    <property type="entry name" value="Acetyltransf_6"/>
    <property type="match status" value="1"/>
</dbReference>
<evidence type="ECO:0000313" key="9">
    <source>
        <dbReference type="Proteomes" id="UP000233332"/>
    </source>
</evidence>
<keyword evidence="2" id="KW-0808">Transferase</keyword>
<evidence type="ECO:0000256" key="6">
    <source>
        <dbReference type="ARBA" id="ARBA00023316"/>
    </source>
</evidence>
<keyword evidence="4" id="KW-0573">Peptidoglycan synthesis</keyword>
<dbReference type="PROSITE" id="PS51191">
    <property type="entry name" value="FEMABX"/>
    <property type="match status" value="1"/>
</dbReference>
<dbReference type="AlphaFoldDB" id="A0A2N3LB90"/>
<feature type="domain" description="BioF2-like acetyltransferase" evidence="7">
    <location>
        <begin position="176"/>
        <end position="301"/>
    </location>
</feature>
<dbReference type="Proteomes" id="UP000233332">
    <property type="component" value="Unassembled WGS sequence"/>
</dbReference>
<dbReference type="InterPro" id="IPR050644">
    <property type="entry name" value="PG_Glycine_Bridge_Synth"/>
</dbReference>
<dbReference type="InterPro" id="IPR038740">
    <property type="entry name" value="BioF2-like_GNAT_dom"/>
</dbReference>
<comment type="similarity">
    <text evidence="1">Belongs to the FemABX family.</text>
</comment>
<sequence length="356" mass="40292">MYEVVLRSDCDRACWDAAADTFTSAWAWHRSELLNARSQWLRTEDHSFCVRDRSRSDQIVAIVPLVVVRPRFLNACVGGHFESTGGPALSSELPRRSLKKVQEIIQANIRSLAISLKVRRCDFSSAPLVPQLLSIDRPFPNPMCYFGVKDTSTQSWVLSIRERALEGLWNGLEHRSRKQIKKAERNGLTADIVVPNSNICDQYYDLHIRTCMRNSISPHPKAYFQSLFSEVADAGLCKSCVVRDHVNLLSIQNFLIYKNTALYWTVASHEDALKLCANDYGMWKSIQHFSEAGLEYLECGEAFPSAPNGKLKGLNDFKKSFGGELYPYYRGKIVYQPVLEGVLEILRQFRSGGAAT</sequence>
<dbReference type="GO" id="GO:0016755">
    <property type="term" value="F:aminoacyltransferase activity"/>
    <property type="evidence" value="ECO:0007669"/>
    <property type="project" value="InterPro"/>
</dbReference>
<keyword evidence="3" id="KW-0133">Cell shape</keyword>
<evidence type="ECO:0000256" key="4">
    <source>
        <dbReference type="ARBA" id="ARBA00022984"/>
    </source>
</evidence>
<dbReference type="InterPro" id="IPR016181">
    <property type="entry name" value="Acyl_CoA_acyltransferase"/>
</dbReference>
<dbReference type="PANTHER" id="PTHR36174:SF1">
    <property type="entry name" value="LIPID II:GLYCINE GLYCYLTRANSFERASE"/>
    <property type="match status" value="1"/>
</dbReference>
<keyword evidence="9" id="KW-1185">Reference proteome</keyword>
<reference evidence="8 9" key="1">
    <citation type="submission" date="2017-09" db="EMBL/GenBank/DDBJ databases">
        <title>Biodiversity and function of Thalassospira species in the particle-attached aromatic-hydrocarbon-degrading consortia from the surface seawater of the China South Sea.</title>
        <authorList>
            <person name="Dong C."/>
            <person name="Lai Q."/>
            <person name="Shao Z."/>
        </authorList>
    </citation>
    <scope>NUCLEOTIDE SEQUENCE [LARGE SCALE GENOMIC DNA]</scope>
    <source>
        <strain evidence="8 9">139Z-12</strain>
    </source>
</reference>
<dbReference type="GO" id="GO:0008360">
    <property type="term" value="P:regulation of cell shape"/>
    <property type="evidence" value="ECO:0007669"/>
    <property type="project" value="UniProtKB-KW"/>
</dbReference>
<evidence type="ECO:0000256" key="3">
    <source>
        <dbReference type="ARBA" id="ARBA00022960"/>
    </source>
</evidence>
<accession>A0A2N3LB90</accession>
<name>A0A2N3LB90_9PROT</name>
<organism evidence="8 9">
    <name type="scientific">Thalassospira lohafexi</name>
    <dbReference type="NCBI Taxonomy" id="744227"/>
    <lineage>
        <taxon>Bacteria</taxon>
        <taxon>Pseudomonadati</taxon>
        <taxon>Pseudomonadota</taxon>
        <taxon>Alphaproteobacteria</taxon>
        <taxon>Rhodospirillales</taxon>
        <taxon>Thalassospiraceae</taxon>
        <taxon>Thalassospira</taxon>
    </lineage>
</organism>
<dbReference type="GO" id="GO:0009252">
    <property type="term" value="P:peptidoglycan biosynthetic process"/>
    <property type="evidence" value="ECO:0007669"/>
    <property type="project" value="UniProtKB-KW"/>
</dbReference>
<dbReference type="Gene3D" id="3.40.630.30">
    <property type="match status" value="1"/>
</dbReference>
<evidence type="ECO:0000256" key="2">
    <source>
        <dbReference type="ARBA" id="ARBA00022679"/>
    </source>
</evidence>
<protein>
    <recommendedName>
        <fullName evidence="7">BioF2-like acetyltransferase domain-containing protein</fullName>
    </recommendedName>
</protein>
<dbReference type="EMBL" id="NXGX01000001">
    <property type="protein sequence ID" value="PKR60095.1"/>
    <property type="molecule type" value="Genomic_DNA"/>
</dbReference>
<dbReference type="SUPFAM" id="SSF55729">
    <property type="entry name" value="Acyl-CoA N-acyltransferases (Nat)"/>
    <property type="match status" value="1"/>
</dbReference>
<evidence type="ECO:0000313" key="8">
    <source>
        <dbReference type="EMBL" id="PKR60095.1"/>
    </source>
</evidence>
<dbReference type="PANTHER" id="PTHR36174">
    <property type="entry name" value="LIPID II:GLYCINE GLYCYLTRANSFERASE"/>
    <property type="match status" value="1"/>
</dbReference>
<keyword evidence="5" id="KW-0012">Acyltransferase</keyword>
<proteinExistence type="inferred from homology"/>
<evidence type="ECO:0000259" key="7">
    <source>
        <dbReference type="Pfam" id="PF13480"/>
    </source>
</evidence>
<comment type="caution">
    <text evidence="8">The sequence shown here is derived from an EMBL/GenBank/DDBJ whole genome shotgun (WGS) entry which is preliminary data.</text>
</comment>
<gene>
    <name evidence="8" type="ORF">COO92_01610</name>
</gene>
<dbReference type="GO" id="GO:0071555">
    <property type="term" value="P:cell wall organization"/>
    <property type="evidence" value="ECO:0007669"/>
    <property type="project" value="UniProtKB-KW"/>
</dbReference>
<dbReference type="InterPro" id="IPR003447">
    <property type="entry name" value="FEMABX"/>
</dbReference>